<dbReference type="AlphaFoldDB" id="A0A0S4QJG9"/>
<dbReference type="EMBL" id="FAOZ01000004">
    <property type="protein sequence ID" value="CUU54952.1"/>
    <property type="molecule type" value="Genomic_DNA"/>
</dbReference>
<organism evidence="2 3">
    <name type="scientific">Parafrankia irregularis</name>
    <dbReference type="NCBI Taxonomy" id="795642"/>
    <lineage>
        <taxon>Bacteria</taxon>
        <taxon>Bacillati</taxon>
        <taxon>Actinomycetota</taxon>
        <taxon>Actinomycetes</taxon>
        <taxon>Frankiales</taxon>
        <taxon>Frankiaceae</taxon>
        <taxon>Parafrankia</taxon>
    </lineage>
</organism>
<keyword evidence="3" id="KW-1185">Reference proteome</keyword>
<dbReference type="Proteomes" id="UP000198802">
    <property type="component" value="Unassembled WGS sequence"/>
</dbReference>
<evidence type="ECO:0000313" key="3">
    <source>
        <dbReference type="Proteomes" id="UP000198802"/>
    </source>
</evidence>
<feature type="region of interest" description="Disordered" evidence="1">
    <location>
        <begin position="1"/>
        <end position="41"/>
    </location>
</feature>
<gene>
    <name evidence="2" type="ORF">Ga0074812_10429</name>
</gene>
<name>A0A0S4QJG9_9ACTN</name>
<evidence type="ECO:0000313" key="2">
    <source>
        <dbReference type="EMBL" id="CUU54952.1"/>
    </source>
</evidence>
<proteinExistence type="predicted"/>
<dbReference type="RefSeq" id="WP_091273037.1">
    <property type="nucleotide sequence ID" value="NZ_FAOZ01000004.1"/>
</dbReference>
<accession>A0A0S4QJG9</accession>
<reference evidence="3" key="1">
    <citation type="submission" date="2015-11" db="EMBL/GenBank/DDBJ databases">
        <authorList>
            <person name="Varghese N."/>
        </authorList>
    </citation>
    <scope>NUCLEOTIDE SEQUENCE [LARGE SCALE GENOMIC DNA]</scope>
    <source>
        <strain evidence="3">DSM 45899</strain>
    </source>
</reference>
<feature type="compositionally biased region" description="Low complexity" evidence="1">
    <location>
        <begin position="13"/>
        <end position="36"/>
    </location>
</feature>
<evidence type="ECO:0000256" key="1">
    <source>
        <dbReference type="SAM" id="MobiDB-lite"/>
    </source>
</evidence>
<protein>
    <submittedName>
        <fullName evidence="2">Uncharacterized protein</fullName>
    </submittedName>
</protein>
<sequence length="68" mass="7069">MSDLQPNDDSPARRTAPRPTDPDTGQPGGPANAGAASTEAVRGVLREPGRALTVAAADQVYLEAKLWI</sequence>